<dbReference type="EMBL" id="LWQT01000043">
    <property type="protein sequence ID" value="OAN52771.1"/>
    <property type="molecule type" value="Genomic_DNA"/>
</dbReference>
<evidence type="ECO:0000313" key="3">
    <source>
        <dbReference type="Proteomes" id="UP000078428"/>
    </source>
</evidence>
<protein>
    <submittedName>
        <fullName evidence="2">Uncharacterized protein</fullName>
    </submittedName>
</protein>
<keyword evidence="3" id="KW-1185">Reference proteome</keyword>
<name>A0A178MSP7_9PROT</name>
<accession>A0A178MSP7</accession>
<dbReference type="OrthoDB" id="9824442at2"/>
<evidence type="ECO:0000313" key="2">
    <source>
        <dbReference type="EMBL" id="OAN52771.1"/>
    </source>
</evidence>
<dbReference type="Proteomes" id="UP000078428">
    <property type="component" value="Unassembled WGS sequence"/>
</dbReference>
<proteinExistence type="predicted"/>
<gene>
    <name evidence="2" type="ORF">A6A04_15855</name>
</gene>
<reference evidence="2 3" key="1">
    <citation type="submission" date="2016-04" db="EMBL/GenBank/DDBJ databases">
        <title>Draft genome sequence of freshwater magnetotactic bacteria Magnetospirillum marisnigri SP-1 and Magnetospirillum moscoviense BB-1.</title>
        <authorList>
            <person name="Koziaeva V."/>
            <person name="Dziuba M.V."/>
            <person name="Ivanov T.M."/>
            <person name="Kuznetsov B."/>
            <person name="Grouzdev D.S."/>
        </authorList>
    </citation>
    <scope>NUCLEOTIDE SEQUENCE [LARGE SCALE GENOMIC DNA]</scope>
    <source>
        <strain evidence="2 3">SP-1</strain>
    </source>
</reference>
<comment type="caution">
    <text evidence="2">The sequence shown here is derived from an EMBL/GenBank/DDBJ whole genome shotgun (WGS) entry which is preliminary data.</text>
</comment>
<keyword evidence="1" id="KW-0175">Coiled coil</keyword>
<feature type="coiled-coil region" evidence="1">
    <location>
        <begin position="128"/>
        <end position="155"/>
    </location>
</feature>
<dbReference type="RefSeq" id="WP_068490858.1">
    <property type="nucleotide sequence ID" value="NZ_LWQT01000043.1"/>
</dbReference>
<sequence length="258" mass="27760">MADEHHEDAQSIEDLYALIEQNRLADELVAERIFQNEVNAAINAITEISAVASSRIMTDTQVASAKIQIDAEVVAARLAAGAEIAISGIKAQGGTQSKANVKAAIYAIGDGQTTQVMDTARHSIHQMVTEAEAAIAKLRQLADAAIEEIHRYATNTTERMQATVVAANRMKAFRAEEHSRDEIVAEGTKAAIFVSQAAEASSRVVQENLEAALKNIRATTDQACANIKASVEKAVERIEAARLKAQARIEEAVRRATT</sequence>
<evidence type="ECO:0000256" key="1">
    <source>
        <dbReference type="SAM" id="Coils"/>
    </source>
</evidence>
<dbReference type="AlphaFoldDB" id="A0A178MSP7"/>
<organism evidence="2 3">
    <name type="scientific">Paramagnetospirillum marisnigri</name>
    <dbReference type="NCBI Taxonomy" id="1285242"/>
    <lineage>
        <taxon>Bacteria</taxon>
        <taxon>Pseudomonadati</taxon>
        <taxon>Pseudomonadota</taxon>
        <taxon>Alphaproteobacteria</taxon>
        <taxon>Rhodospirillales</taxon>
        <taxon>Magnetospirillaceae</taxon>
        <taxon>Paramagnetospirillum</taxon>
    </lineage>
</organism>
<feature type="coiled-coil region" evidence="1">
    <location>
        <begin position="224"/>
        <end position="255"/>
    </location>
</feature>